<dbReference type="AlphaFoldDB" id="X0V124"/>
<keyword evidence="1" id="KW-1133">Transmembrane helix</keyword>
<gene>
    <name evidence="2" type="ORF">S01H1_33537</name>
</gene>
<sequence>MEDTIMKRIFSYFAVGLLGMLCGVVIGLKLSQKDHWGIIHEYRSRIEDPRFYQPAGPRGLLV</sequence>
<feature type="non-terminal residue" evidence="2">
    <location>
        <position position="62"/>
    </location>
</feature>
<name>X0V124_9ZZZZ</name>
<reference evidence="2" key="1">
    <citation type="journal article" date="2014" name="Front. Microbiol.">
        <title>High frequency of phylogenetically diverse reductive dehalogenase-homologous genes in deep subseafloor sedimentary metagenomes.</title>
        <authorList>
            <person name="Kawai M."/>
            <person name="Futagami T."/>
            <person name="Toyoda A."/>
            <person name="Takaki Y."/>
            <person name="Nishi S."/>
            <person name="Hori S."/>
            <person name="Arai W."/>
            <person name="Tsubouchi T."/>
            <person name="Morono Y."/>
            <person name="Uchiyama I."/>
            <person name="Ito T."/>
            <person name="Fujiyama A."/>
            <person name="Inagaki F."/>
            <person name="Takami H."/>
        </authorList>
    </citation>
    <scope>NUCLEOTIDE SEQUENCE</scope>
    <source>
        <strain evidence="2">Expedition CK06-06</strain>
    </source>
</reference>
<protein>
    <submittedName>
        <fullName evidence="2">Uncharacterized protein</fullName>
    </submittedName>
</protein>
<feature type="transmembrane region" description="Helical" evidence="1">
    <location>
        <begin position="9"/>
        <end position="28"/>
    </location>
</feature>
<organism evidence="2">
    <name type="scientific">marine sediment metagenome</name>
    <dbReference type="NCBI Taxonomy" id="412755"/>
    <lineage>
        <taxon>unclassified sequences</taxon>
        <taxon>metagenomes</taxon>
        <taxon>ecological metagenomes</taxon>
    </lineage>
</organism>
<accession>X0V124</accession>
<evidence type="ECO:0000256" key="1">
    <source>
        <dbReference type="SAM" id="Phobius"/>
    </source>
</evidence>
<keyword evidence="1" id="KW-0812">Transmembrane</keyword>
<evidence type="ECO:0000313" key="2">
    <source>
        <dbReference type="EMBL" id="GAG11804.1"/>
    </source>
</evidence>
<keyword evidence="1" id="KW-0472">Membrane</keyword>
<comment type="caution">
    <text evidence="2">The sequence shown here is derived from an EMBL/GenBank/DDBJ whole genome shotgun (WGS) entry which is preliminary data.</text>
</comment>
<proteinExistence type="predicted"/>
<dbReference type="EMBL" id="BARS01020830">
    <property type="protein sequence ID" value="GAG11804.1"/>
    <property type="molecule type" value="Genomic_DNA"/>
</dbReference>